<name>A0ABU2DP00_9MICC</name>
<dbReference type="Proteomes" id="UP001251870">
    <property type="component" value="Unassembled WGS sequence"/>
</dbReference>
<dbReference type="RefSeq" id="WP_310547217.1">
    <property type="nucleotide sequence ID" value="NZ_JAVKGR010000001.1"/>
</dbReference>
<dbReference type="InterPro" id="IPR013786">
    <property type="entry name" value="AcylCoA_DH/ox_N"/>
</dbReference>
<evidence type="ECO:0000313" key="10">
    <source>
        <dbReference type="Proteomes" id="UP001251870"/>
    </source>
</evidence>
<feature type="domain" description="Acyl-CoA dehydrogenase/oxidase C-terminal" evidence="6">
    <location>
        <begin position="249"/>
        <end position="394"/>
    </location>
</feature>
<protein>
    <submittedName>
        <fullName evidence="9">Acyl-CoA dehydrogenase family protein</fullName>
    </submittedName>
</protein>
<dbReference type="Pfam" id="PF02770">
    <property type="entry name" value="Acyl-CoA_dh_M"/>
    <property type="match status" value="1"/>
</dbReference>
<organism evidence="9 10">
    <name type="scientific">Nesterenkonia aerolata</name>
    <dbReference type="NCBI Taxonomy" id="3074079"/>
    <lineage>
        <taxon>Bacteria</taxon>
        <taxon>Bacillati</taxon>
        <taxon>Actinomycetota</taxon>
        <taxon>Actinomycetes</taxon>
        <taxon>Micrococcales</taxon>
        <taxon>Micrococcaceae</taxon>
        <taxon>Nesterenkonia</taxon>
    </lineage>
</organism>
<dbReference type="SUPFAM" id="SSF47203">
    <property type="entry name" value="Acyl-CoA dehydrogenase C-terminal domain-like"/>
    <property type="match status" value="1"/>
</dbReference>
<dbReference type="InterPro" id="IPR006091">
    <property type="entry name" value="Acyl-CoA_Oxase/DH_mid-dom"/>
</dbReference>
<dbReference type="InterPro" id="IPR009075">
    <property type="entry name" value="AcylCo_DH/oxidase_C"/>
</dbReference>
<dbReference type="InterPro" id="IPR046373">
    <property type="entry name" value="Acyl-CoA_Oxase/DH_mid-dom_sf"/>
</dbReference>
<dbReference type="Gene3D" id="1.20.140.10">
    <property type="entry name" value="Butyryl-CoA Dehydrogenase, subunit A, domain 3"/>
    <property type="match status" value="1"/>
</dbReference>
<keyword evidence="10" id="KW-1185">Reference proteome</keyword>
<proteinExistence type="inferred from homology"/>
<reference evidence="9 10" key="1">
    <citation type="submission" date="2023-09" db="EMBL/GenBank/DDBJ databases">
        <title>Description of three actinobacteria isolated from air of manufacturing shop in a pharmaceutical factory.</title>
        <authorList>
            <person name="Zhang D.-F."/>
        </authorList>
    </citation>
    <scope>NUCLEOTIDE SEQUENCE [LARGE SCALE GENOMIC DNA]</scope>
    <source>
        <strain evidence="9 10">LY-0111</strain>
    </source>
</reference>
<evidence type="ECO:0000256" key="5">
    <source>
        <dbReference type="RuleBase" id="RU362125"/>
    </source>
</evidence>
<dbReference type="PROSITE" id="PS00073">
    <property type="entry name" value="ACYL_COA_DH_2"/>
    <property type="match status" value="1"/>
</dbReference>
<feature type="domain" description="Acyl-CoA oxidase/dehydrogenase middle" evidence="7">
    <location>
        <begin position="142"/>
        <end position="235"/>
    </location>
</feature>
<dbReference type="Pfam" id="PF00441">
    <property type="entry name" value="Acyl-CoA_dh_1"/>
    <property type="match status" value="1"/>
</dbReference>
<evidence type="ECO:0000256" key="3">
    <source>
        <dbReference type="ARBA" id="ARBA00022630"/>
    </source>
</evidence>
<sequence>MTHPTSPAGGPDAASADGLPHVDLFDLRSRLSAEERSRLETIEAHLETHVRQQAIEPWNREEFVPELLPGLGALGLGQIFTDGSSTLFQGLTHAAIARHDLSLSALVGIHNELNVGTIEHLGSEAQRQRWLPAMKRLESLGAFCLTEPEHGSDIAGGLETSATLDNGEWVIRGTKRWIGAGTLADVALVWARDTADDAIKCFLVPTDTPGYRATKISNKIGLRIMQNADIVFDDVRLPEDALLPGATSFEAANELLRASRAWVGWQAVGAQQGLLEILRRYALSRQQFGRPLAKLQLIQQAIAHIAGNLAASIGMMTEVNRLQEEGRLEMLHAAMAKATTTRLGRESAALGRDAMGGNGIVSDFEMAKMMNDLEAIYTYEGTYGINQLIVARGLTGVSAFV</sequence>
<dbReference type="InterPro" id="IPR037069">
    <property type="entry name" value="AcylCoA_DH/ox_N_sf"/>
</dbReference>
<gene>
    <name evidence="9" type="ORF">RIL96_01455</name>
</gene>
<dbReference type="PANTHER" id="PTHR43188:SF1">
    <property type="entry name" value="ACYL-COA DEHYDROGENASE"/>
    <property type="match status" value="1"/>
</dbReference>
<keyword evidence="5" id="KW-0560">Oxidoreductase</keyword>
<comment type="cofactor">
    <cofactor evidence="1 5">
        <name>FAD</name>
        <dbReference type="ChEBI" id="CHEBI:57692"/>
    </cofactor>
</comment>
<accession>A0ABU2DP00</accession>
<feature type="domain" description="Acyl-CoA dehydrogenase/oxidase N-terminal" evidence="8">
    <location>
        <begin position="33"/>
        <end position="135"/>
    </location>
</feature>
<dbReference type="InterPro" id="IPR036250">
    <property type="entry name" value="AcylCo_DH-like_C"/>
</dbReference>
<dbReference type="PANTHER" id="PTHR43188">
    <property type="entry name" value="ACYL-COENZYME A OXIDASE"/>
    <property type="match status" value="1"/>
</dbReference>
<keyword evidence="4 5" id="KW-0274">FAD</keyword>
<dbReference type="Gene3D" id="1.10.540.10">
    <property type="entry name" value="Acyl-CoA dehydrogenase/oxidase, N-terminal domain"/>
    <property type="match status" value="1"/>
</dbReference>
<evidence type="ECO:0000256" key="2">
    <source>
        <dbReference type="ARBA" id="ARBA00009347"/>
    </source>
</evidence>
<keyword evidence="3 5" id="KW-0285">Flavoprotein</keyword>
<evidence type="ECO:0000259" key="8">
    <source>
        <dbReference type="Pfam" id="PF02771"/>
    </source>
</evidence>
<evidence type="ECO:0000259" key="6">
    <source>
        <dbReference type="Pfam" id="PF00441"/>
    </source>
</evidence>
<comment type="similarity">
    <text evidence="2 5">Belongs to the acyl-CoA dehydrogenase family.</text>
</comment>
<dbReference type="EMBL" id="JAVKGR010000001">
    <property type="protein sequence ID" value="MDR8018234.1"/>
    <property type="molecule type" value="Genomic_DNA"/>
</dbReference>
<comment type="caution">
    <text evidence="9">The sequence shown here is derived from an EMBL/GenBank/DDBJ whole genome shotgun (WGS) entry which is preliminary data.</text>
</comment>
<evidence type="ECO:0000313" key="9">
    <source>
        <dbReference type="EMBL" id="MDR8018234.1"/>
    </source>
</evidence>
<dbReference type="InterPro" id="IPR045008">
    <property type="entry name" value="ACX4-like"/>
</dbReference>
<dbReference type="Gene3D" id="2.40.110.10">
    <property type="entry name" value="Butyryl-CoA Dehydrogenase, subunit A, domain 2"/>
    <property type="match status" value="1"/>
</dbReference>
<dbReference type="InterPro" id="IPR006089">
    <property type="entry name" value="Acyl-CoA_DH_CS"/>
</dbReference>
<dbReference type="Pfam" id="PF02771">
    <property type="entry name" value="Acyl-CoA_dh_N"/>
    <property type="match status" value="1"/>
</dbReference>
<evidence type="ECO:0000256" key="4">
    <source>
        <dbReference type="ARBA" id="ARBA00022827"/>
    </source>
</evidence>
<evidence type="ECO:0000256" key="1">
    <source>
        <dbReference type="ARBA" id="ARBA00001974"/>
    </source>
</evidence>
<evidence type="ECO:0000259" key="7">
    <source>
        <dbReference type="Pfam" id="PF02770"/>
    </source>
</evidence>
<dbReference type="SUPFAM" id="SSF56645">
    <property type="entry name" value="Acyl-CoA dehydrogenase NM domain-like"/>
    <property type="match status" value="1"/>
</dbReference>
<dbReference type="InterPro" id="IPR009100">
    <property type="entry name" value="AcylCoA_DH/oxidase_NM_dom_sf"/>
</dbReference>